<dbReference type="Proteomes" id="UP000280307">
    <property type="component" value="Unassembled WGS sequence"/>
</dbReference>
<evidence type="ECO:0000259" key="3">
    <source>
        <dbReference type="Pfam" id="PF10552"/>
    </source>
</evidence>
<evidence type="ECO:0000313" key="5">
    <source>
        <dbReference type="Proteomes" id="UP000280307"/>
    </source>
</evidence>
<proteinExistence type="predicted"/>
<keyword evidence="1" id="KW-0175">Coiled coil</keyword>
<feature type="domain" description="ORF6C" evidence="3">
    <location>
        <begin position="207"/>
        <end position="298"/>
    </location>
</feature>
<evidence type="ECO:0000313" key="4">
    <source>
        <dbReference type="EMBL" id="RRR74007.1"/>
    </source>
</evidence>
<evidence type="ECO:0000259" key="2">
    <source>
        <dbReference type="Pfam" id="PF10547"/>
    </source>
</evidence>
<dbReference type="AlphaFoldDB" id="A0A426U2R3"/>
<dbReference type="Pfam" id="PF10547">
    <property type="entry name" value="P22_AR_N"/>
    <property type="match status" value="1"/>
</dbReference>
<comment type="caution">
    <text evidence="4">The sequence shown here is derived from an EMBL/GenBank/DDBJ whole genome shotgun (WGS) entry which is preliminary data.</text>
</comment>
<dbReference type="InterPro" id="IPR018878">
    <property type="entry name" value="ORF6C_dom"/>
</dbReference>
<dbReference type="InterPro" id="IPR018875">
    <property type="entry name" value="Antirepressor_Ant_N"/>
</dbReference>
<feature type="coiled-coil region" evidence="1">
    <location>
        <begin position="205"/>
        <end position="232"/>
    </location>
</feature>
<evidence type="ECO:0008006" key="6">
    <source>
        <dbReference type="Google" id="ProtNLM"/>
    </source>
</evidence>
<dbReference type="EMBL" id="RSAS01000301">
    <property type="protein sequence ID" value="RRR74007.1"/>
    <property type="molecule type" value="Genomic_DNA"/>
</dbReference>
<sequence>MQPDCLTAALSSRIFWLQNATRICERWGCTMDSSAQPEGNPAPITPREQLPVTYFGGVVLAVRHPDGSIYLSIRDLCLIIGLNRSSQMRRLRTHTNLSQGLALFTVQTSGGAQNQEFLMLEKVPTWLLSVTSRARDEVRDKLNYLQTYLVREVYAAFARLTGLPEQGSHYVEDLDDLQRLDTALNALTERQAQIETSQDRAREAWRDMATQIRALTDRLTELEQQVEGRLTRGQRGHLYQLVQAWGAAKAQRETRISQRAAYLTVWAALKARFQVARYEDIPASRYREAVQFVHDAYQALTGAALNLPEQSDLDL</sequence>
<organism evidence="4 5">
    <name type="scientific">Candidatus Viridilinea halotolerans</name>
    <dbReference type="NCBI Taxonomy" id="2491704"/>
    <lineage>
        <taxon>Bacteria</taxon>
        <taxon>Bacillati</taxon>
        <taxon>Chloroflexota</taxon>
        <taxon>Chloroflexia</taxon>
        <taxon>Chloroflexales</taxon>
        <taxon>Chloroflexineae</taxon>
        <taxon>Oscillochloridaceae</taxon>
        <taxon>Candidatus Viridilinea</taxon>
    </lineage>
</organism>
<reference evidence="4 5" key="1">
    <citation type="submission" date="2018-12" db="EMBL/GenBank/DDBJ databases">
        <title>Genome Sequence of Candidatus Viridilinea halotolerans isolated from saline sulfide-rich spring.</title>
        <authorList>
            <person name="Grouzdev D.S."/>
            <person name="Burganskaya E.I."/>
            <person name="Krutkina M.S."/>
            <person name="Sukhacheva M.V."/>
            <person name="Gorlenko V.M."/>
        </authorList>
    </citation>
    <scope>NUCLEOTIDE SEQUENCE [LARGE SCALE GENOMIC DNA]</scope>
    <source>
        <strain evidence="4">Chok-6</strain>
    </source>
</reference>
<name>A0A426U2R3_9CHLR</name>
<dbReference type="Pfam" id="PF10552">
    <property type="entry name" value="ORF6C"/>
    <property type="match status" value="1"/>
</dbReference>
<gene>
    <name evidence="4" type="ORF">EI684_07860</name>
</gene>
<evidence type="ECO:0000256" key="1">
    <source>
        <dbReference type="SAM" id="Coils"/>
    </source>
</evidence>
<protein>
    <recommendedName>
        <fullName evidence="6">Antirepressor protein ant N-terminal domain-containing protein</fullName>
    </recommendedName>
</protein>
<accession>A0A426U2R3</accession>
<feature type="domain" description="Antirepressor protein ant N-terminal" evidence="2">
    <location>
        <begin position="55"/>
        <end position="147"/>
    </location>
</feature>